<evidence type="ECO:0000256" key="2">
    <source>
        <dbReference type="ARBA" id="ARBA00009748"/>
    </source>
</evidence>
<sequence length="313" mass="33764">MEHSIATMMIITFMLVGFVRSDLAKDREECTDQLLALATCLPYVGGDAKAPTKDCCGGFGQVIAKSEKCVCVLIKDKDDPQLGLKINATLAVQLPTACHITAPNITDSILHIPPNSTLAKEFESLGKLEGNTNSTSTSKNLKDGPGGKAESVKSNGGNKKKSCRQISSSQSNALNLNRPSLAADDDIHDLLPHYGFPKGLLPNNIKSYTLSDVGDFTVDLNSPCYVKFPDQIVFYDDKIAGKLSYGSVKDVKGIQAKEAFFWVPITAMESNPSSGTIVFSVGFVSKTLPASMFDSVPSCSRKQSFQENRAFYV</sequence>
<feature type="compositionally biased region" description="Polar residues" evidence="9">
    <location>
        <begin position="164"/>
        <end position="177"/>
    </location>
</feature>
<dbReference type="GO" id="GO:0098552">
    <property type="term" value="C:side of membrane"/>
    <property type="evidence" value="ECO:0007669"/>
    <property type="project" value="UniProtKB-KW"/>
</dbReference>
<keyword evidence="7" id="KW-0325">Glycoprotein</keyword>
<dbReference type="Gene3D" id="2.30.240.10">
    <property type="entry name" value="At5g01610-like"/>
    <property type="match status" value="1"/>
</dbReference>
<organism evidence="12 13">
    <name type="scientific">Arabis nemorensis</name>
    <dbReference type="NCBI Taxonomy" id="586526"/>
    <lineage>
        <taxon>Eukaryota</taxon>
        <taxon>Viridiplantae</taxon>
        <taxon>Streptophyta</taxon>
        <taxon>Embryophyta</taxon>
        <taxon>Tracheophyta</taxon>
        <taxon>Spermatophyta</taxon>
        <taxon>Magnoliopsida</taxon>
        <taxon>eudicotyledons</taxon>
        <taxon>Gunneridae</taxon>
        <taxon>Pentapetalae</taxon>
        <taxon>rosids</taxon>
        <taxon>malvids</taxon>
        <taxon>Brassicales</taxon>
        <taxon>Brassicaceae</taxon>
        <taxon>Arabideae</taxon>
        <taxon>Arabis</taxon>
    </lineage>
</organism>
<keyword evidence="8" id="KW-0449">Lipoprotein</keyword>
<dbReference type="InterPro" id="IPR036758">
    <property type="entry name" value="At5g01610-like"/>
</dbReference>
<dbReference type="Proteomes" id="UP000489600">
    <property type="component" value="Unassembled WGS sequence"/>
</dbReference>
<dbReference type="OrthoDB" id="1938537at2759"/>
<feature type="compositionally biased region" description="Polar residues" evidence="9">
    <location>
        <begin position="130"/>
        <end position="139"/>
    </location>
</feature>
<feature type="chain" id="PRO_5022203766" description="Bifunctional inhibitor/plant lipid transfer protein/seed storage helical domain-containing protein" evidence="10">
    <location>
        <begin position="22"/>
        <end position="313"/>
    </location>
</feature>
<name>A0A565BFS5_9BRAS</name>
<comment type="subcellular location">
    <subcellularLocation>
        <location evidence="1">Cell membrane</location>
        <topology evidence="1">Lipid-anchor</topology>
        <topology evidence="1">GPI-anchor</topology>
    </subcellularLocation>
</comment>
<reference evidence="12" key="1">
    <citation type="submission" date="2019-07" db="EMBL/GenBank/DDBJ databases">
        <authorList>
            <person name="Dittberner H."/>
        </authorList>
    </citation>
    <scope>NUCLEOTIDE SEQUENCE [LARGE SCALE GENOMIC DNA]</scope>
</reference>
<dbReference type="PANTHER" id="PTHR31676">
    <property type="entry name" value="T31J12.3 PROTEIN-RELATED"/>
    <property type="match status" value="1"/>
</dbReference>
<comment type="similarity">
    <text evidence="2">Belongs to the plant LTP family.</text>
</comment>
<feature type="domain" description="Bifunctional inhibitor/plant lipid transfer protein/seed storage helical" evidence="11">
    <location>
        <begin position="24"/>
        <end position="103"/>
    </location>
</feature>
<evidence type="ECO:0000256" key="9">
    <source>
        <dbReference type="SAM" id="MobiDB-lite"/>
    </source>
</evidence>
<proteinExistence type="inferred from homology"/>
<dbReference type="Pfam" id="PF04398">
    <property type="entry name" value="DUF538"/>
    <property type="match status" value="1"/>
</dbReference>
<keyword evidence="6" id="KW-0472">Membrane</keyword>
<evidence type="ECO:0000256" key="8">
    <source>
        <dbReference type="ARBA" id="ARBA00023288"/>
    </source>
</evidence>
<accession>A0A565BFS5</accession>
<dbReference type="PANTHER" id="PTHR31676:SF96">
    <property type="entry name" value="EXPRESSED PROTEIN"/>
    <property type="match status" value="1"/>
</dbReference>
<evidence type="ECO:0000256" key="10">
    <source>
        <dbReference type="SAM" id="SignalP"/>
    </source>
</evidence>
<feature type="region of interest" description="Disordered" evidence="9">
    <location>
        <begin position="129"/>
        <end position="177"/>
    </location>
</feature>
<evidence type="ECO:0000256" key="6">
    <source>
        <dbReference type="ARBA" id="ARBA00023136"/>
    </source>
</evidence>
<dbReference type="FunFam" id="1.10.110.10:FF:000001">
    <property type="entry name" value="Bifunctional inhibitor/lipid-transfer protein/seed storage 2S albumin superfamily protein"/>
    <property type="match status" value="1"/>
</dbReference>
<dbReference type="Gene3D" id="1.10.110.10">
    <property type="entry name" value="Plant lipid-transfer and hydrophobic proteins"/>
    <property type="match status" value="1"/>
</dbReference>
<dbReference type="GO" id="GO:0005886">
    <property type="term" value="C:plasma membrane"/>
    <property type="evidence" value="ECO:0007669"/>
    <property type="project" value="UniProtKB-SubCell"/>
</dbReference>
<feature type="signal peptide" evidence="10">
    <location>
        <begin position="1"/>
        <end position="21"/>
    </location>
</feature>
<keyword evidence="3" id="KW-1003">Cell membrane</keyword>
<comment type="caution">
    <text evidence="12">The sequence shown here is derived from an EMBL/GenBank/DDBJ whole genome shotgun (WGS) entry which is preliminary data.</text>
</comment>
<keyword evidence="5 10" id="KW-0732">Signal</keyword>
<evidence type="ECO:0000256" key="7">
    <source>
        <dbReference type="ARBA" id="ARBA00023180"/>
    </source>
</evidence>
<dbReference type="InterPro" id="IPR036312">
    <property type="entry name" value="Bifun_inhib/LTP/seed_sf"/>
</dbReference>
<protein>
    <recommendedName>
        <fullName evidence="11">Bifunctional inhibitor/plant lipid transfer protein/seed storage helical domain-containing protein</fullName>
    </recommendedName>
</protein>
<keyword evidence="13" id="KW-1185">Reference proteome</keyword>
<evidence type="ECO:0000259" key="11">
    <source>
        <dbReference type="Pfam" id="PF14368"/>
    </source>
</evidence>
<dbReference type="CDD" id="cd00010">
    <property type="entry name" value="AAI_LTSS"/>
    <property type="match status" value="1"/>
</dbReference>
<gene>
    <name evidence="12" type="ORF">ANE_LOCUS10660</name>
</gene>
<dbReference type="InterPro" id="IPR007493">
    <property type="entry name" value="DUF538"/>
</dbReference>
<dbReference type="SUPFAM" id="SSF141562">
    <property type="entry name" value="At5g01610-like"/>
    <property type="match status" value="1"/>
</dbReference>
<evidence type="ECO:0000256" key="5">
    <source>
        <dbReference type="ARBA" id="ARBA00022729"/>
    </source>
</evidence>
<dbReference type="AlphaFoldDB" id="A0A565BFS5"/>
<evidence type="ECO:0000256" key="3">
    <source>
        <dbReference type="ARBA" id="ARBA00022475"/>
    </source>
</evidence>
<evidence type="ECO:0000313" key="13">
    <source>
        <dbReference type="Proteomes" id="UP000489600"/>
    </source>
</evidence>
<dbReference type="Pfam" id="PF14368">
    <property type="entry name" value="LTP_2"/>
    <property type="match status" value="1"/>
</dbReference>
<evidence type="ECO:0000256" key="1">
    <source>
        <dbReference type="ARBA" id="ARBA00004609"/>
    </source>
</evidence>
<keyword evidence="4" id="KW-0336">GPI-anchor</keyword>
<dbReference type="SUPFAM" id="SSF47699">
    <property type="entry name" value="Bifunctional inhibitor/lipid-transfer protein/seed storage 2S albumin"/>
    <property type="match status" value="1"/>
</dbReference>
<evidence type="ECO:0000256" key="4">
    <source>
        <dbReference type="ARBA" id="ARBA00022622"/>
    </source>
</evidence>
<dbReference type="EMBL" id="CABITT030000004">
    <property type="protein sequence ID" value="VVB00216.1"/>
    <property type="molecule type" value="Genomic_DNA"/>
</dbReference>
<dbReference type="InterPro" id="IPR016140">
    <property type="entry name" value="Bifunc_inhib/LTP/seed_store"/>
</dbReference>
<evidence type="ECO:0000313" key="12">
    <source>
        <dbReference type="EMBL" id="VVB00216.1"/>
    </source>
</evidence>